<evidence type="ECO:0000313" key="2">
    <source>
        <dbReference type="EMBL" id="GAA0448826.1"/>
    </source>
</evidence>
<feature type="compositionally biased region" description="Acidic residues" evidence="1">
    <location>
        <begin position="48"/>
        <end position="83"/>
    </location>
</feature>
<feature type="region of interest" description="Disordered" evidence="1">
    <location>
        <begin position="775"/>
        <end position="1021"/>
    </location>
</feature>
<feature type="region of interest" description="Disordered" evidence="1">
    <location>
        <begin position="377"/>
        <end position="433"/>
    </location>
</feature>
<protein>
    <submittedName>
        <fullName evidence="2">Uncharacterized protein</fullName>
    </submittedName>
</protein>
<organism evidence="2 5">
    <name type="scientific">Halococcus dombrowskii</name>
    <dbReference type="NCBI Taxonomy" id="179637"/>
    <lineage>
        <taxon>Archaea</taxon>
        <taxon>Methanobacteriati</taxon>
        <taxon>Methanobacteriota</taxon>
        <taxon>Stenosarchaea group</taxon>
        <taxon>Halobacteria</taxon>
        <taxon>Halobacteriales</taxon>
        <taxon>Halococcaceae</taxon>
        <taxon>Halococcus</taxon>
    </lineage>
</organism>
<evidence type="ECO:0000313" key="4">
    <source>
        <dbReference type="Proteomes" id="UP000830542"/>
    </source>
</evidence>
<sequence>MGGRFGGSTDGSSAYEDRRPPLEEREDEHEEVMEALEQFRRDQRREDGDDTTDSIDDDATADADSDADTDTDIGGDGDEDTTDVESAAVDGEDGMEADREKRVDAFEDSDQPQSWHEAVQQREGYNELVLDEYADYASGGSERHEREAGAFYDDMFDRIDELGPLHSERHTAADATQQSTGSTESADLTGDGDSFGTSSLAASSGVLDEIGGVDYADLEEPGEAGTPSSAGDVRTDRSGLDTTLGSQRKAEMHRLERGTDIAGGYDWDKDEPVSAPDPDPRDSLSGEELGAVNDAATDLAGKHEDATQAEISHQLAGTVEDGDDVATAAAELDDGLTDGSVTLESPPGQNDDPRHRRTRIQQEEIEADFDHLQQIHDETAEGVNTGERASIAHATNEQARISPREVLPNAPDSTDSYEGDDVEEQWGEEGRENIKRGIRTIRQGFEDGTVEIQTETENGHETVEAALRTGPVADAAVEQLTEDVASGLNASHPPRRAVSEVVSELDSNPRLNDVFDASGYDAREYLSPEETETVTEAVDDLEEDFPQLATSRDEAEQRVASMIVDKGYTESDALVMDTVRDATDSGGMAWTKDQIEIDQYYTPLMDTDLTQRDTALRTGKRDKKYPLGSLEASEHRENREYLKNKFQASAQYIGRNDATNQPQYRADVEGRVNGLKHPDSPSQHQVGWLSSPEGHPSNGTPLKVTWFKSSGMDDKVIGRGGGAPEIVGSRDYLRVGDRVRFSDATVSQYDGANGSENTVAVREVTQIEILEEGDGDIIHGGMGMDSDQPATEQPPDNHRDVLSQERDETDPGDFDTIEAYWDEVGHDNDTRRPADADTVTAERTVVSDDGAFTPDDLGERDGVETSVSADGSQRYTATGREHGRPTGNPYQAAEHKEREKERRRGKQYQDSRDSYHEYQRKRWDIPEEVYESGEAEQRESDKESRRNGYRRDAQEQFGYTDTQVHADLPWPGNDTERRPQRPASDTTPAHRPDVDSKQLPSRETRAKADVADIPGFDPDSS</sequence>
<feature type="compositionally biased region" description="Basic and acidic residues" evidence="1">
    <location>
        <begin position="162"/>
        <end position="172"/>
    </location>
</feature>
<feature type="compositionally biased region" description="Basic and acidic residues" evidence="1">
    <location>
        <begin position="248"/>
        <end position="259"/>
    </location>
</feature>
<geneLocation type="plasmid" evidence="3 4">
    <name>unnamed1</name>
</geneLocation>
<evidence type="ECO:0000313" key="5">
    <source>
        <dbReference type="Proteomes" id="UP001500962"/>
    </source>
</evidence>
<feature type="region of interest" description="Disordered" evidence="1">
    <location>
        <begin position="1"/>
        <end position="123"/>
    </location>
</feature>
<dbReference type="RefSeq" id="WP_244706001.1">
    <property type="nucleotide sequence ID" value="NZ_BAAADN010000001.1"/>
</dbReference>
<feature type="compositionally biased region" description="Basic and acidic residues" evidence="1">
    <location>
        <begin position="823"/>
        <end position="835"/>
    </location>
</feature>
<reference evidence="2" key="1">
    <citation type="journal article" date="2014" name="Int. J. Syst. Evol. Microbiol.">
        <title>Complete genome sequence of Corynebacterium casei LMG S-19264T (=DSM 44701T), isolated from a smear-ripened cheese.</title>
        <authorList>
            <consortium name="US DOE Joint Genome Institute (JGI-PGF)"/>
            <person name="Walter F."/>
            <person name="Albersmeier A."/>
            <person name="Kalinowski J."/>
            <person name="Ruckert C."/>
        </authorList>
    </citation>
    <scope>NUCLEOTIDE SEQUENCE</scope>
    <source>
        <strain evidence="2">JCM 12289</strain>
    </source>
</reference>
<name>A0AAV3SCV3_HALDO</name>
<feature type="compositionally biased region" description="Basic and acidic residues" evidence="1">
    <location>
        <begin position="988"/>
        <end position="1010"/>
    </location>
</feature>
<proteinExistence type="predicted"/>
<reference evidence="2" key="3">
    <citation type="submission" date="2023-12" db="EMBL/GenBank/DDBJ databases">
        <authorList>
            <person name="Sun Q."/>
            <person name="Inoue M."/>
        </authorList>
    </citation>
    <scope>NUCLEOTIDE SEQUENCE</scope>
    <source>
        <strain evidence="2">JCM 12289</strain>
    </source>
</reference>
<dbReference type="GeneID" id="71763228"/>
<keyword evidence="4" id="KW-1185">Reference proteome</keyword>
<feature type="compositionally biased region" description="Basic and acidic residues" evidence="1">
    <location>
        <begin position="893"/>
        <end position="925"/>
    </location>
</feature>
<feature type="compositionally biased region" description="Basic and acidic residues" evidence="1">
    <location>
        <begin position="935"/>
        <end position="954"/>
    </location>
</feature>
<feature type="compositionally biased region" description="Basic and acidic residues" evidence="1">
    <location>
        <begin position="37"/>
        <end position="47"/>
    </location>
</feature>
<feature type="compositionally biased region" description="Polar residues" evidence="1">
    <location>
        <begin position="865"/>
        <end position="876"/>
    </location>
</feature>
<feature type="compositionally biased region" description="Basic and acidic residues" evidence="1">
    <location>
        <begin position="795"/>
        <end position="806"/>
    </location>
</feature>
<evidence type="ECO:0000313" key="3">
    <source>
        <dbReference type="EMBL" id="UOO96872.1"/>
    </source>
</evidence>
<dbReference type="Proteomes" id="UP000830542">
    <property type="component" value="Plasmid unnamed1"/>
</dbReference>
<dbReference type="AlphaFoldDB" id="A0AAV3SCV3"/>
<dbReference type="Proteomes" id="UP001500962">
    <property type="component" value="Unassembled WGS sequence"/>
</dbReference>
<accession>A0AAV3SCV3</accession>
<feature type="compositionally biased region" description="Basic and acidic residues" evidence="1">
    <location>
        <begin position="96"/>
        <end position="105"/>
    </location>
</feature>
<feature type="compositionally biased region" description="Acidic residues" evidence="1">
    <location>
        <begin position="415"/>
        <end position="427"/>
    </location>
</feature>
<dbReference type="EMBL" id="CP095006">
    <property type="protein sequence ID" value="UOO96872.1"/>
    <property type="molecule type" value="Genomic_DNA"/>
</dbReference>
<evidence type="ECO:0000256" key="1">
    <source>
        <dbReference type="SAM" id="MobiDB-lite"/>
    </source>
</evidence>
<feature type="compositionally biased region" description="Acidic residues" evidence="1">
    <location>
        <begin position="807"/>
        <end position="816"/>
    </location>
</feature>
<feature type="region of interest" description="Disordered" evidence="1">
    <location>
        <begin position="677"/>
        <end position="697"/>
    </location>
</feature>
<feature type="region of interest" description="Disordered" evidence="1">
    <location>
        <begin position="212"/>
        <end position="360"/>
    </location>
</feature>
<dbReference type="EMBL" id="BAAADN010000001">
    <property type="protein sequence ID" value="GAA0448826.1"/>
    <property type="molecule type" value="Genomic_DNA"/>
</dbReference>
<feature type="region of interest" description="Disordered" evidence="1">
    <location>
        <begin position="162"/>
        <end position="200"/>
    </location>
</feature>
<dbReference type="KEGG" id="hdo:MUK72_15230"/>
<feature type="compositionally biased region" description="Basic and acidic residues" evidence="1">
    <location>
        <begin position="266"/>
        <end position="284"/>
    </location>
</feature>
<gene>
    <name evidence="2" type="ORF">GCM10008985_00160</name>
    <name evidence="3" type="ORF">MUK72_15230</name>
</gene>
<feature type="compositionally biased region" description="Acidic residues" evidence="1">
    <location>
        <begin position="24"/>
        <end position="34"/>
    </location>
</feature>
<keyword evidence="3" id="KW-0614">Plasmid</keyword>
<feature type="compositionally biased region" description="Polar residues" evidence="1">
    <location>
        <begin position="174"/>
        <end position="186"/>
    </location>
</feature>
<reference evidence="3" key="2">
    <citation type="submission" date="2022-04" db="EMBL/GenBank/DDBJ databases">
        <title>Sequencing and genomic assembly of Halococcus dombrowskii.</title>
        <authorList>
            <person name="Lim S.W."/>
            <person name="MacLea K.S."/>
        </authorList>
    </citation>
    <scope>NUCLEOTIDE SEQUENCE</scope>
    <source>
        <strain evidence="3">H4</strain>
        <plasmid evidence="3">unnamed1</plasmid>
    </source>
</reference>